<keyword evidence="2" id="KW-1185">Reference proteome</keyword>
<dbReference type="eggNOG" id="ENOG5032EV1">
    <property type="taxonomic scope" value="Bacteria"/>
</dbReference>
<reference evidence="1 2" key="1">
    <citation type="journal article" date="2014" name="BMC Genomics">
        <title>Genome based analysis of type-I polyketide synthase and nonribosomal peptide synthetase gene clusters in seven strains of five representative Nocardia species.</title>
        <authorList>
            <person name="Komaki H."/>
            <person name="Ichikawa N."/>
            <person name="Hosoyama A."/>
            <person name="Takahashi-Nakaguchi A."/>
            <person name="Matsuzawa T."/>
            <person name="Suzuki K."/>
            <person name="Fujita N."/>
            <person name="Gonoi T."/>
        </authorList>
    </citation>
    <scope>NUCLEOTIDE SEQUENCE [LARGE SCALE GENOMIC DNA]</scope>
    <source>
        <strain evidence="1 2">NBRC 15531</strain>
    </source>
</reference>
<protein>
    <submittedName>
        <fullName evidence="1">Uncharacterized protein</fullName>
    </submittedName>
</protein>
<comment type="caution">
    <text evidence="1">The sequence shown here is derived from an EMBL/GenBank/DDBJ whole genome shotgun (WGS) entry which is preliminary data.</text>
</comment>
<dbReference type="STRING" id="1824.SAMN05444423_105385"/>
<accession>U5EJJ4</accession>
<dbReference type="EMBL" id="BAFO02000030">
    <property type="protein sequence ID" value="GAD85294.1"/>
    <property type="molecule type" value="Genomic_DNA"/>
</dbReference>
<organism evidence="1 2">
    <name type="scientific">Nocardia asteroides NBRC 15531</name>
    <dbReference type="NCBI Taxonomy" id="1110697"/>
    <lineage>
        <taxon>Bacteria</taxon>
        <taxon>Bacillati</taxon>
        <taxon>Actinomycetota</taxon>
        <taxon>Actinomycetes</taxon>
        <taxon>Mycobacteriales</taxon>
        <taxon>Nocardiaceae</taxon>
        <taxon>Nocardia</taxon>
    </lineage>
</organism>
<evidence type="ECO:0000313" key="2">
    <source>
        <dbReference type="Proteomes" id="UP000017048"/>
    </source>
</evidence>
<gene>
    <name evidence="1" type="ORF">NCAST_30_00640</name>
</gene>
<dbReference type="AlphaFoldDB" id="U5EJJ4"/>
<proteinExistence type="predicted"/>
<evidence type="ECO:0000313" key="1">
    <source>
        <dbReference type="EMBL" id="GAD85294.1"/>
    </source>
</evidence>
<dbReference type="Proteomes" id="UP000017048">
    <property type="component" value="Unassembled WGS sequence"/>
</dbReference>
<name>U5EJJ4_NOCAS</name>
<sequence>MVRPPIEWGHELSPDDPLDNWLGAKWGEVPPHLRGAVVTHIFGVDLVTMATYAAGKARHVLERVDPDMRSDFEDVAQDAMVELTATLPAERIRHWKTHVLQQLQWQALQSRRRRTAEKRHPGSRVDYDAAVLTMEDRATSEQDTRLADRSILLAALAGIEHQETAAVLRATFVLAADGSFADVQTTKEVADALDLHQAKVKRLRAAGAKMLREALVRELAAREDTDDEEAS</sequence>